<evidence type="ECO:0000256" key="1">
    <source>
        <dbReference type="SAM" id="SignalP"/>
    </source>
</evidence>
<evidence type="ECO:0000313" key="3">
    <source>
        <dbReference type="Proteomes" id="UP000198510"/>
    </source>
</evidence>
<dbReference type="STRING" id="1075417.SAMN05421823_1096"/>
<evidence type="ECO:0000313" key="2">
    <source>
        <dbReference type="EMBL" id="SDL90959.1"/>
    </source>
</evidence>
<dbReference type="NCBIfam" id="TIGR04183">
    <property type="entry name" value="Por_Secre_tail"/>
    <property type="match status" value="1"/>
</dbReference>
<keyword evidence="3" id="KW-1185">Reference proteome</keyword>
<accession>A0A1G9NX36</accession>
<name>A0A1G9NX36_9BACT</name>
<gene>
    <name evidence="2" type="ORF">SAMN05421823_1096</name>
</gene>
<protein>
    <submittedName>
        <fullName evidence="2">Por secretion system C-terminal sorting domain-containing protein</fullName>
    </submittedName>
</protein>
<dbReference type="InterPro" id="IPR026444">
    <property type="entry name" value="Secre_tail"/>
</dbReference>
<proteinExistence type="predicted"/>
<reference evidence="2 3" key="1">
    <citation type="submission" date="2016-10" db="EMBL/GenBank/DDBJ databases">
        <authorList>
            <person name="de Groot N.N."/>
        </authorList>
    </citation>
    <scope>NUCLEOTIDE SEQUENCE [LARGE SCALE GENOMIC DNA]</scope>
    <source>
        <strain evidence="2 3">DSM 25186</strain>
    </source>
</reference>
<feature type="signal peptide" evidence="1">
    <location>
        <begin position="1"/>
        <end position="30"/>
    </location>
</feature>
<organism evidence="2 3">
    <name type="scientific">Catalinimonas alkaloidigena</name>
    <dbReference type="NCBI Taxonomy" id="1075417"/>
    <lineage>
        <taxon>Bacteria</taxon>
        <taxon>Pseudomonadati</taxon>
        <taxon>Bacteroidota</taxon>
        <taxon>Cytophagia</taxon>
        <taxon>Cytophagales</taxon>
        <taxon>Catalimonadaceae</taxon>
        <taxon>Catalinimonas</taxon>
    </lineage>
</organism>
<sequence>MTNDYKKYVKWTWFLPMLLTCQLYSHAANAAGFRWTGSANDNYWGSYLNWEPNGVPGASDTAIFDNGATQLVYLAANDTIGGLALRYGTRLNLTRRNGAVSDPIMLVIQGFPGATALTVDATSILDIRSETGTPSKAMYLKLDNGATGLINGRVVAGGVNGSGLGLVKLLVTNRQALVFADGAVFQTRNLEGSPFNTVGEINTVLFRNGSTYIQQSGETPFGFSDRTKSKVVFEAEALYRYRMAGAAPDLAGRKYPNLIFDGGVSVSISNGVSGFPSVTMTDLIVQGNATLNVSFTTSKTNFIVNGDLIVRAGSSLTFGAVTPSLAPYIRMQALSPKSILAIGTLFIAPSAELQLANGNVTLDRDLSIAGKFNLSSNLYLNGYSLTLNQEVVRSLTSNKYIITNNGGKVIQTLANATQPVAVPIGTENAYMPVNLECTNCISNSQFAFSVNDGLTKSPNGSGAPVTTSAVLGTWTIDPPNDPGVQTADITFFWPNTRQVDENGDPVSNPNNLVQPIFAQASATEWTVDPDAVGDAFLNTPYYYYTLNEFPFGTNAPYVFSFVDALNNPLPVTLLSFEGRTEGRIAMLNWVTAMEENNDRFEVEKSLDGRNFEVLDVVKGMGTTTARQEYQFVDDGFRREAYYRLRQVDFDGGFAYSPVIYVSTRNLPGFEVYPNPLQRGQRLSIELNDRSTTASALSLSLVSARGQVLYQATGDLDAQVQGLNEQLTNAPNGLYLIRINALEGQRTIRLIKQ</sequence>
<feature type="chain" id="PRO_5011518277" evidence="1">
    <location>
        <begin position="31"/>
        <end position="752"/>
    </location>
</feature>
<dbReference type="OrthoDB" id="863479at2"/>
<keyword evidence="1" id="KW-0732">Signal</keyword>
<dbReference type="Proteomes" id="UP000198510">
    <property type="component" value="Unassembled WGS sequence"/>
</dbReference>
<dbReference type="EMBL" id="FNFO01000009">
    <property type="protein sequence ID" value="SDL90959.1"/>
    <property type="molecule type" value="Genomic_DNA"/>
</dbReference>
<dbReference type="AlphaFoldDB" id="A0A1G9NX36"/>